<dbReference type="SMART" id="SM00421">
    <property type="entry name" value="HTH_LUXR"/>
    <property type="match status" value="1"/>
</dbReference>
<feature type="domain" description="HTH luxR-type" evidence="5">
    <location>
        <begin position="239"/>
        <end position="308"/>
    </location>
</feature>
<dbReference type="PRINTS" id="PR00038">
    <property type="entry name" value="HTHLUXR"/>
</dbReference>
<evidence type="ECO:0000259" key="5">
    <source>
        <dbReference type="PROSITE" id="PS50043"/>
    </source>
</evidence>
<feature type="transmembrane region" description="Helical" evidence="4">
    <location>
        <begin position="168"/>
        <end position="189"/>
    </location>
</feature>
<evidence type="ECO:0000313" key="7">
    <source>
        <dbReference type="Proteomes" id="UP000297540"/>
    </source>
</evidence>
<dbReference type="OrthoDB" id="966138at2"/>
<keyword evidence="2" id="KW-0238">DNA-binding</keyword>
<keyword evidence="4" id="KW-0472">Membrane</keyword>
<dbReference type="Proteomes" id="UP000297540">
    <property type="component" value="Unassembled WGS sequence"/>
</dbReference>
<dbReference type="PANTHER" id="PTHR44688:SF16">
    <property type="entry name" value="DNA-BINDING TRANSCRIPTIONAL ACTIVATOR DEVR_DOSR"/>
    <property type="match status" value="1"/>
</dbReference>
<dbReference type="AlphaFoldDB" id="A0A4Y8SF63"/>
<feature type="transmembrane region" description="Helical" evidence="4">
    <location>
        <begin position="71"/>
        <end position="91"/>
    </location>
</feature>
<sequence>MLVFGTQIHIVTAIFIGLEILMFLFQLASYLYWPRDSNRGWYLLLLLLMLLYNITGGLFPDPKIKIPLNVQVMIAYGTGFLMASYFPFYFYKGFDLKALRWHALFGVPLFLILPYVIFFVIVYAINGQLNVDIRFGMIVPLIYAIVLLCVIFKAIHRKYSTNRNKLNYLEEIAMCCAVTPWAALAFFGLVEESQLTEVLCTNTGIVIITVLFIARSVRMARQDFNNKLLTSTIDGMSPEEFLANCMHYGVTRSEILVIQKLYKGMKNSEIAEAMFISEETVKKHIQNIFKKTAVKNRAALIHKLQNHRK</sequence>
<dbReference type="Gene3D" id="1.10.10.10">
    <property type="entry name" value="Winged helix-like DNA-binding domain superfamily/Winged helix DNA-binding domain"/>
    <property type="match status" value="1"/>
</dbReference>
<feature type="transmembrane region" description="Helical" evidence="4">
    <location>
        <begin position="103"/>
        <end position="125"/>
    </location>
</feature>
<name>A0A4Y8SF63_9SPHI</name>
<dbReference type="InterPro" id="IPR036388">
    <property type="entry name" value="WH-like_DNA-bd_sf"/>
</dbReference>
<dbReference type="Pfam" id="PF00196">
    <property type="entry name" value="GerE"/>
    <property type="match status" value="1"/>
</dbReference>
<accession>A0A4Y8SF63</accession>
<comment type="caution">
    <text evidence="6">The sequence shown here is derived from an EMBL/GenBank/DDBJ whole genome shotgun (WGS) entry which is preliminary data.</text>
</comment>
<keyword evidence="4" id="KW-1133">Transmembrane helix</keyword>
<dbReference type="GO" id="GO:0003677">
    <property type="term" value="F:DNA binding"/>
    <property type="evidence" value="ECO:0007669"/>
    <property type="project" value="UniProtKB-KW"/>
</dbReference>
<dbReference type="GO" id="GO:0006355">
    <property type="term" value="P:regulation of DNA-templated transcription"/>
    <property type="evidence" value="ECO:0007669"/>
    <property type="project" value="InterPro"/>
</dbReference>
<keyword evidence="3" id="KW-0804">Transcription</keyword>
<proteinExistence type="predicted"/>
<protein>
    <submittedName>
        <fullName evidence="6">LuxR family transcriptional regulator</fullName>
    </submittedName>
</protein>
<evidence type="ECO:0000256" key="1">
    <source>
        <dbReference type="ARBA" id="ARBA00023015"/>
    </source>
</evidence>
<gene>
    <name evidence="6" type="ORF">E2R66_13140</name>
</gene>
<feature type="transmembrane region" description="Helical" evidence="4">
    <location>
        <begin position="137"/>
        <end position="156"/>
    </location>
</feature>
<dbReference type="PANTHER" id="PTHR44688">
    <property type="entry name" value="DNA-BINDING TRANSCRIPTIONAL ACTIVATOR DEVR_DOSR"/>
    <property type="match status" value="1"/>
</dbReference>
<dbReference type="PROSITE" id="PS50043">
    <property type="entry name" value="HTH_LUXR_2"/>
    <property type="match status" value="1"/>
</dbReference>
<dbReference type="SUPFAM" id="SSF46894">
    <property type="entry name" value="C-terminal effector domain of the bipartite response regulators"/>
    <property type="match status" value="1"/>
</dbReference>
<dbReference type="PROSITE" id="PS00622">
    <property type="entry name" value="HTH_LUXR_1"/>
    <property type="match status" value="1"/>
</dbReference>
<keyword evidence="1" id="KW-0805">Transcription regulation</keyword>
<dbReference type="InterPro" id="IPR016032">
    <property type="entry name" value="Sig_transdc_resp-reg_C-effctor"/>
</dbReference>
<dbReference type="InterPro" id="IPR000792">
    <property type="entry name" value="Tscrpt_reg_LuxR_C"/>
</dbReference>
<reference evidence="6 7" key="1">
    <citation type="journal article" date="2017" name="Int. J. Syst. Evol. Microbiol.">
        <title>Mucilaginibacterpsychrotolerans sp. nov., isolated from peatlands.</title>
        <authorList>
            <person name="Deng Y."/>
            <person name="Shen L."/>
            <person name="Xu B."/>
            <person name="Liu Y."/>
            <person name="Gu Z."/>
            <person name="Liu H."/>
            <person name="Zhou Y."/>
        </authorList>
    </citation>
    <scope>NUCLEOTIDE SEQUENCE [LARGE SCALE GENOMIC DNA]</scope>
    <source>
        <strain evidence="6 7">NH7-4</strain>
    </source>
</reference>
<feature type="transmembrane region" description="Helical" evidence="4">
    <location>
        <begin position="6"/>
        <end position="33"/>
    </location>
</feature>
<feature type="transmembrane region" description="Helical" evidence="4">
    <location>
        <begin position="40"/>
        <end position="59"/>
    </location>
</feature>
<dbReference type="EMBL" id="SOZE01000012">
    <property type="protein sequence ID" value="TFF37026.1"/>
    <property type="molecule type" value="Genomic_DNA"/>
</dbReference>
<evidence type="ECO:0000256" key="3">
    <source>
        <dbReference type="ARBA" id="ARBA00023163"/>
    </source>
</evidence>
<dbReference type="CDD" id="cd06170">
    <property type="entry name" value="LuxR_C_like"/>
    <property type="match status" value="1"/>
</dbReference>
<evidence type="ECO:0000313" key="6">
    <source>
        <dbReference type="EMBL" id="TFF37026.1"/>
    </source>
</evidence>
<evidence type="ECO:0000256" key="4">
    <source>
        <dbReference type="SAM" id="Phobius"/>
    </source>
</evidence>
<keyword evidence="4" id="KW-0812">Transmembrane</keyword>
<dbReference type="RefSeq" id="WP_133231658.1">
    <property type="nucleotide sequence ID" value="NZ_SOZE01000012.1"/>
</dbReference>
<evidence type="ECO:0000256" key="2">
    <source>
        <dbReference type="ARBA" id="ARBA00023125"/>
    </source>
</evidence>
<feature type="transmembrane region" description="Helical" evidence="4">
    <location>
        <begin position="195"/>
        <end position="214"/>
    </location>
</feature>
<keyword evidence="7" id="KW-1185">Reference proteome</keyword>
<organism evidence="6 7">
    <name type="scientific">Mucilaginibacter psychrotolerans</name>
    <dbReference type="NCBI Taxonomy" id="1524096"/>
    <lineage>
        <taxon>Bacteria</taxon>
        <taxon>Pseudomonadati</taxon>
        <taxon>Bacteroidota</taxon>
        <taxon>Sphingobacteriia</taxon>
        <taxon>Sphingobacteriales</taxon>
        <taxon>Sphingobacteriaceae</taxon>
        <taxon>Mucilaginibacter</taxon>
    </lineage>
</organism>